<dbReference type="PANTHER" id="PTHR34853">
    <property type="match status" value="1"/>
</dbReference>
<comment type="caution">
    <text evidence="1">The sequence shown here is derived from an EMBL/GenBank/DDBJ whole genome shotgun (WGS) entry which is preliminary data.</text>
</comment>
<evidence type="ECO:0000313" key="1">
    <source>
        <dbReference type="EMBL" id="NMN96531.1"/>
    </source>
</evidence>
<dbReference type="Gene3D" id="3.40.50.1820">
    <property type="entry name" value="alpha/beta hydrolase"/>
    <property type="match status" value="1"/>
</dbReference>
<keyword evidence="2" id="KW-1185">Reference proteome</keyword>
<evidence type="ECO:0000313" key="2">
    <source>
        <dbReference type="Proteomes" id="UP000535543"/>
    </source>
</evidence>
<dbReference type="Pfam" id="PF03583">
    <property type="entry name" value="LIP"/>
    <property type="match status" value="1"/>
</dbReference>
<name>A0A848KE83_9NOCA</name>
<dbReference type="PIRSF" id="PIRSF029171">
    <property type="entry name" value="Esterase_LipA"/>
    <property type="match status" value="1"/>
</dbReference>
<reference evidence="1 2" key="1">
    <citation type="submission" date="2019-05" db="EMBL/GenBank/DDBJ databases">
        <authorList>
            <person name="Lee S.D."/>
        </authorList>
    </citation>
    <scope>NUCLEOTIDE SEQUENCE [LARGE SCALE GENOMIC DNA]</scope>
    <source>
        <strain evidence="1 2">YC2-7</strain>
    </source>
</reference>
<dbReference type="PANTHER" id="PTHR34853:SF1">
    <property type="entry name" value="LIPASE 5"/>
    <property type="match status" value="1"/>
</dbReference>
<dbReference type="Proteomes" id="UP000535543">
    <property type="component" value="Unassembled WGS sequence"/>
</dbReference>
<proteinExistence type="predicted"/>
<dbReference type="InterPro" id="IPR005152">
    <property type="entry name" value="Lipase_secreted"/>
</dbReference>
<dbReference type="GO" id="GO:0004806">
    <property type="term" value="F:triacylglycerol lipase activity"/>
    <property type="evidence" value="ECO:0007669"/>
    <property type="project" value="InterPro"/>
</dbReference>
<reference evidence="1 2" key="2">
    <citation type="submission" date="2020-06" db="EMBL/GenBank/DDBJ databases">
        <title>Antribacter stalactiti gen. nov., sp. nov., a new member of the family Nacardiaceae isolated from a cave.</title>
        <authorList>
            <person name="Kim I.S."/>
        </authorList>
    </citation>
    <scope>NUCLEOTIDE SEQUENCE [LARGE SCALE GENOMIC DNA]</scope>
    <source>
        <strain evidence="1 2">YC2-7</strain>
    </source>
</reference>
<dbReference type="Gene3D" id="1.10.260.130">
    <property type="match status" value="1"/>
</dbReference>
<dbReference type="RefSeq" id="WP_169588551.1">
    <property type="nucleotide sequence ID" value="NZ_VCQU01000005.1"/>
</dbReference>
<gene>
    <name evidence="1" type="ORF">FGL95_15935</name>
</gene>
<dbReference type="AlphaFoldDB" id="A0A848KE83"/>
<dbReference type="GO" id="GO:0016042">
    <property type="term" value="P:lipid catabolic process"/>
    <property type="evidence" value="ECO:0007669"/>
    <property type="project" value="InterPro"/>
</dbReference>
<dbReference type="InterPro" id="IPR029058">
    <property type="entry name" value="AB_hydrolase_fold"/>
</dbReference>
<protein>
    <submittedName>
        <fullName evidence="1">Lipase</fullName>
    </submittedName>
</protein>
<dbReference type="SUPFAM" id="SSF53474">
    <property type="entry name" value="alpha/beta-Hydrolases"/>
    <property type="match status" value="1"/>
</dbReference>
<accession>A0A848KE83</accession>
<dbReference type="EMBL" id="VCQU01000005">
    <property type="protein sequence ID" value="NMN96531.1"/>
    <property type="molecule type" value="Genomic_DNA"/>
</dbReference>
<sequence>MGRLTDLCTRSSIAAAIAAIVVVGGLSGARADAAPIYPIPDPDPFYAAPADIGAKAPGDVLEVRPMPNLLFFPGTSITQVKFRSTNSEGNPIAATTLLMLPDRRGPNPPLLSYQHIINGLSPQCAPSRVLYSSDPDLVVKEAPALNVALQKGWAVALPDHLGPTAAYGAAKLGGMITLDAIRAITHVPALGLQNSPIGMAGYSGGGMATAWAAALAPTYAPELNIAGVAAGGVPMNLTKMARVLGDQPHPVFGLALAAAIGLEREYPDRFPISAQMNARGLAIRDAMANGCTNAILFNGAGHSVPELAASMSLASNPKAWEVGDENSLELFAGVPKAPIFEWHAPSDALIPVDSIINTINRYCASGATVESELFPSPDHLTTAVLGTPTAMNYLDDRFRGVPAPSNCPR</sequence>
<organism evidence="1 2">
    <name type="scientific">Antrihabitans stalactiti</name>
    <dbReference type="NCBI Taxonomy" id="2584121"/>
    <lineage>
        <taxon>Bacteria</taxon>
        <taxon>Bacillati</taxon>
        <taxon>Actinomycetota</taxon>
        <taxon>Actinomycetes</taxon>
        <taxon>Mycobacteriales</taxon>
        <taxon>Nocardiaceae</taxon>
        <taxon>Antrihabitans</taxon>
    </lineage>
</organism>